<dbReference type="Gene3D" id="2.40.50.180">
    <property type="entry name" value="CheA-289, Domain 4"/>
    <property type="match status" value="1"/>
</dbReference>
<keyword evidence="3" id="KW-1185">Reference proteome</keyword>
<dbReference type="Pfam" id="PF01584">
    <property type="entry name" value="CheW"/>
    <property type="match status" value="1"/>
</dbReference>
<dbReference type="Proteomes" id="UP001595711">
    <property type="component" value="Unassembled WGS sequence"/>
</dbReference>
<dbReference type="InterPro" id="IPR002545">
    <property type="entry name" value="CheW-lke_dom"/>
</dbReference>
<accession>A0ABV7VE93</accession>
<evidence type="ECO:0000313" key="2">
    <source>
        <dbReference type="EMBL" id="MFC3675362.1"/>
    </source>
</evidence>
<dbReference type="InterPro" id="IPR039315">
    <property type="entry name" value="CheW"/>
</dbReference>
<dbReference type="PROSITE" id="PS50851">
    <property type="entry name" value="CHEW"/>
    <property type="match status" value="1"/>
</dbReference>
<reference evidence="3" key="1">
    <citation type="journal article" date="2019" name="Int. J. Syst. Evol. Microbiol.">
        <title>The Global Catalogue of Microorganisms (GCM) 10K type strain sequencing project: providing services to taxonomists for standard genome sequencing and annotation.</title>
        <authorList>
            <consortium name="The Broad Institute Genomics Platform"/>
            <consortium name="The Broad Institute Genome Sequencing Center for Infectious Disease"/>
            <person name="Wu L."/>
            <person name="Ma J."/>
        </authorList>
    </citation>
    <scope>NUCLEOTIDE SEQUENCE [LARGE SCALE GENOMIC DNA]</scope>
    <source>
        <strain evidence="3">KCTC 42182</strain>
    </source>
</reference>
<evidence type="ECO:0000259" key="1">
    <source>
        <dbReference type="PROSITE" id="PS50851"/>
    </source>
</evidence>
<proteinExistence type="predicted"/>
<sequence>MTGSHWVVFTISPKGKCALPAADVRRLIHIPHLTRPPGIPSLVEGFLNLAGSVIPVLRIDRLFGEPDIAFDPYLCVIVLKNASPPLSLLVEGVDTVIRLHADHISPVDPGESFNACVTASATVDGQDIALLDTRRLLTVREERTLAELLTIQQQRLAEIGGAA</sequence>
<dbReference type="RefSeq" id="WP_379723791.1">
    <property type="nucleotide sequence ID" value="NZ_JBHRYJ010000001.1"/>
</dbReference>
<dbReference type="PANTHER" id="PTHR22617">
    <property type="entry name" value="CHEMOTAXIS SENSOR HISTIDINE KINASE-RELATED"/>
    <property type="match status" value="1"/>
</dbReference>
<name>A0ABV7VE93_9PROT</name>
<feature type="domain" description="CheW-like" evidence="1">
    <location>
        <begin position="3"/>
        <end position="142"/>
    </location>
</feature>
<protein>
    <submittedName>
        <fullName evidence="2">Chemotaxis protein CheW</fullName>
    </submittedName>
</protein>
<comment type="caution">
    <text evidence="2">The sequence shown here is derived from an EMBL/GenBank/DDBJ whole genome shotgun (WGS) entry which is preliminary data.</text>
</comment>
<dbReference type="EMBL" id="JBHRYJ010000001">
    <property type="protein sequence ID" value="MFC3675362.1"/>
    <property type="molecule type" value="Genomic_DNA"/>
</dbReference>
<organism evidence="2 3">
    <name type="scientific">Ferrovibrio xuzhouensis</name>
    <dbReference type="NCBI Taxonomy" id="1576914"/>
    <lineage>
        <taxon>Bacteria</taxon>
        <taxon>Pseudomonadati</taxon>
        <taxon>Pseudomonadota</taxon>
        <taxon>Alphaproteobacteria</taxon>
        <taxon>Rhodospirillales</taxon>
        <taxon>Rhodospirillaceae</taxon>
        <taxon>Ferrovibrio</taxon>
    </lineage>
</organism>
<dbReference type="SUPFAM" id="SSF50341">
    <property type="entry name" value="CheW-like"/>
    <property type="match status" value="1"/>
</dbReference>
<dbReference type="InterPro" id="IPR036061">
    <property type="entry name" value="CheW-like_dom_sf"/>
</dbReference>
<gene>
    <name evidence="2" type="ORF">ACFOOQ_07400</name>
</gene>
<dbReference type="SMART" id="SM00260">
    <property type="entry name" value="CheW"/>
    <property type="match status" value="1"/>
</dbReference>
<dbReference type="PANTHER" id="PTHR22617:SF23">
    <property type="entry name" value="CHEMOTAXIS PROTEIN CHEW"/>
    <property type="match status" value="1"/>
</dbReference>
<evidence type="ECO:0000313" key="3">
    <source>
        <dbReference type="Proteomes" id="UP001595711"/>
    </source>
</evidence>
<dbReference type="Gene3D" id="2.30.30.40">
    <property type="entry name" value="SH3 Domains"/>
    <property type="match status" value="1"/>
</dbReference>